<protein>
    <submittedName>
        <fullName evidence="2">Uncharacterized protein</fullName>
    </submittedName>
</protein>
<accession>A0A484GS46</accession>
<dbReference type="Proteomes" id="UP000295264">
    <property type="component" value="Unassembled WGS sequence"/>
</dbReference>
<evidence type="ECO:0000313" key="3">
    <source>
        <dbReference type="Proteomes" id="UP000295264"/>
    </source>
</evidence>
<reference evidence="2 3" key="1">
    <citation type="journal article" date="2018" name="Genomics">
        <title>Molecular footprints of inshore aquatic adaptation in Indo-Pacific humpback dolphin (Sousa chinensis).</title>
        <authorList>
            <person name="Ming Y."/>
            <person name="Jian J."/>
            <person name="Yu F."/>
            <person name="Yu X."/>
            <person name="Wang J."/>
            <person name="Liu W."/>
        </authorList>
    </citation>
    <scope>NUCLEOTIDE SEQUENCE [LARGE SCALE GENOMIC DNA]</scope>
    <source>
        <strain evidence="2">MY-2018</strain>
        <tissue evidence="2">Skin</tissue>
    </source>
</reference>
<organism evidence="2 3">
    <name type="scientific">Sousa chinensis</name>
    <name type="common">Indo-pacific humpbacked dolphin</name>
    <name type="synonym">Steno chinensis</name>
    <dbReference type="NCBI Taxonomy" id="103600"/>
    <lineage>
        <taxon>Eukaryota</taxon>
        <taxon>Metazoa</taxon>
        <taxon>Chordata</taxon>
        <taxon>Craniata</taxon>
        <taxon>Vertebrata</taxon>
        <taxon>Euteleostomi</taxon>
        <taxon>Mammalia</taxon>
        <taxon>Eutheria</taxon>
        <taxon>Laurasiatheria</taxon>
        <taxon>Artiodactyla</taxon>
        <taxon>Whippomorpha</taxon>
        <taxon>Cetacea</taxon>
        <taxon>Odontoceti</taxon>
        <taxon>Delphinidae</taxon>
        <taxon>Sousa</taxon>
    </lineage>
</organism>
<proteinExistence type="predicted"/>
<feature type="non-terminal residue" evidence="2">
    <location>
        <position position="188"/>
    </location>
</feature>
<evidence type="ECO:0000256" key="1">
    <source>
        <dbReference type="SAM" id="MobiDB-lite"/>
    </source>
</evidence>
<dbReference type="EMBL" id="QWLN02004798">
    <property type="protein sequence ID" value="TEA38368.1"/>
    <property type="molecule type" value="Genomic_DNA"/>
</dbReference>
<comment type="caution">
    <text evidence="2">The sequence shown here is derived from an EMBL/GenBank/DDBJ whole genome shotgun (WGS) entry which is preliminary data.</text>
</comment>
<gene>
    <name evidence="2" type="ORF">DBR06_SOUSAS110239</name>
</gene>
<dbReference type="AlphaFoldDB" id="A0A484GS46"/>
<feature type="region of interest" description="Disordered" evidence="1">
    <location>
        <begin position="136"/>
        <end position="162"/>
    </location>
</feature>
<evidence type="ECO:0000313" key="2">
    <source>
        <dbReference type="EMBL" id="TEA38368.1"/>
    </source>
</evidence>
<sequence length="188" mass="21003">MIEGYHFWKGFFWPLKSESGQTDSDEIRYLLLQLWSKMLNLFCAPHVLLQGVPGQRKTGELALGQKQWKDQAIPGQETKAQLSHSQMDSDETHNKIRPLHSSVNRVGLVTRGKHCLCARTCEPEERFAERRAAVLWSRGHPGTRGEAGSQGPRGPREPEKLPDRGIIVLQRLRSEAAGGEVQATTVAG</sequence>
<name>A0A484GS46_SOUCH</name>
<keyword evidence="3" id="KW-1185">Reference proteome</keyword>